<dbReference type="Pfam" id="PF06791">
    <property type="entry name" value="TMP_2"/>
    <property type="match status" value="1"/>
</dbReference>
<evidence type="ECO:0000256" key="1">
    <source>
        <dbReference type="SAM" id="Coils"/>
    </source>
</evidence>
<dbReference type="EMBL" id="BMKS01000025">
    <property type="protein sequence ID" value="GGG51749.1"/>
    <property type="molecule type" value="Genomic_DNA"/>
</dbReference>
<proteinExistence type="predicted"/>
<dbReference type="PANTHER" id="PTHR34491">
    <property type="entry name" value="A-TYPE INCLUSION PROTEIN, PUTATIVE-RELATED"/>
    <property type="match status" value="1"/>
</dbReference>
<protein>
    <recommendedName>
        <fullName evidence="2">Bacteriophage tail tape measure N-terminal domain-containing protein</fullName>
    </recommendedName>
</protein>
<keyword evidence="4" id="KW-1185">Reference proteome</keyword>
<comment type="caution">
    <text evidence="3">The sequence shown here is derived from an EMBL/GenBank/DDBJ whole genome shotgun (WGS) entry which is preliminary data.</text>
</comment>
<reference evidence="3 4" key="1">
    <citation type="journal article" date="2014" name="Int. J. Syst. Evol. Microbiol.">
        <title>Complete genome sequence of Corynebacterium casei LMG S-19264T (=DSM 44701T), isolated from a smear-ripened cheese.</title>
        <authorList>
            <consortium name="US DOE Joint Genome Institute (JGI-PGF)"/>
            <person name="Walter F."/>
            <person name="Albersmeier A."/>
            <person name="Kalinowski J."/>
            <person name="Ruckert C."/>
        </authorList>
    </citation>
    <scope>NUCLEOTIDE SEQUENCE [LARGE SCALE GENOMIC DNA]</scope>
    <source>
        <strain evidence="3 4">CGMCC 1.16330</strain>
    </source>
</reference>
<feature type="coiled-coil region" evidence="1">
    <location>
        <begin position="1317"/>
        <end position="1351"/>
    </location>
</feature>
<feature type="coiled-coil region" evidence="1">
    <location>
        <begin position="398"/>
        <end position="432"/>
    </location>
</feature>
<gene>
    <name evidence="3" type="ORF">GCM10010964_43660</name>
</gene>
<evidence type="ECO:0000259" key="2">
    <source>
        <dbReference type="Pfam" id="PF06791"/>
    </source>
</evidence>
<accession>A0A8J2ZFK5</accession>
<feature type="domain" description="Bacteriophage tail tape measure N-terminal" evidence="2">
    <location>
        <begin position="84"/>
        <end position="262"/>
    </location>
</feature>
<feature type="coiled-coil region" evidence="1">
    <location>
        <begin position="1099"/>
        <end position="1165"/>
    </location>
</feature>
<dbReference type="RefSeq" id="WP_188904182.1">
    <property type="nucleotide sequence ID" value="NZ_BMKS01000025.1"/>
</dbReference>
<organism evidence="3 4">
    <name type="scientific">Caldovatus sediminis</name>
    <dbReference type="NCBI Taxonomy" id="2041189"/>
    <lineage>
        <taxon>Bacteria</taxon>
        <taxon>Pseudomonadati</taxon>
        <taxon>Pseudomonadota</taxon>
        <taxon>Alphaproteobacteria</taxon>
        <taxon>Acetobacterales</taxon>
        <taxon>Roseomonadaceae</taxon>
        <taxon>Caldovatus</taxon>
    </lineage>
</organism>
<dbReference type="InterPro" id="IPR009628">
    <property type="entry name" value="Phage_tape_measure_N"/>
</dbReference>
<feature type="coiled-coil region" evidence="1">
    <location>
        <begin position="481"/>
        <end position="577"/>
    </location>
</feature>
<sequence>MAQSYSFRLSAEGLEQFRQQMQEAARSNEDLARAWETLRTSSPSLVSAMERAQQATDRAAQRTQGYALETERAAQNTGVLGRALAQVGGQVQGFAGQLGIGSTALSGFSQAGTAGMSALGVAAAAATAAVATLATTMAAGVRAAEEFERLGMRTDAVLRATGHTAGLTAEQIRAMSQEIARGTLASTEGVEAAAQKLLTFRSIAGQTFERALRAAQDLAAVGFGTIESAAVQLGRALDNPAEGLSALTRIGVVFTAEQKRVIEALVETGEVAEAQRVILEALERRVGGAGAAEAGGLAGAYDTLSQNVQEFLVRIGNLGPLQAATAAINGLAAAVGALDGALKGVIGFYSAEAVAARAVESARAGLATAQGGAAGARRGAVRQGLLGVAAEQAGESADAVYQQQVAEAARRLEEAEIRLIEIQERAERERTEVAIRGAEERARIEAEAARGAYEALRESTDRRIGIERAYQREVTTIRRALASGVIELAEAEQQLAAALQRRDEALQRAERSADQAARAARGRADQAAREAQRLAEQQAREQQRFEEQQKREWQRAIEEQRRAVERAEEARQRQAERVTDSIVNYASDRFADLFSRNSRGWQGMLETFERTFRSLMARIAAEAIIRPVVQPIVAGLFGDAGAVSILGPLFGGGGGRSVLVSPAGGVLGYGAPVSLGGEPKAGVGVGGGGGGLFGVGGLNINSLGYLTSIYRFLSGQGIGSVGIPLIDSFLQAPVFGSATAAAPGTLGLGSVEALQAALPAGPLPVLTYGSALSGLAGIAGGAYGIYSGLQRGGVGGYTQAAGGALMGASAAASSGLLGAAAAASAIPVYGWIAGAALALASLFLPGAKTHPGGAIILGSTGAGEFGVLDSRSKHVSDFAQIDAQIRQAAGEVNRLLYERGIYVDPAQAGSFGYIGVGPAAQGHPNQYPDIPSMIMGNIHRLRSDNPYVERMLRAGTIGSLEELIGGADWIKNVYEPLIRSGEAVSTWVERWRQLNQTFGEAIESARRLGLAEEGLVEARDRAVKRFREEWNAEFGGILAGLEGRRAMAMGDLALAGGARMRAFDLQAGVERTEFERRLRDLGFAEWNPAEMQRLMAELAEVQRLERERLQREIAMQRRQAAVQQDQIIAQLDLRRAQAEEDDPASRRARLRLFDLAARMEQLETEARLRSLGTDPARIAELVAEMREVQRLERERLRQQLLGQDPASVERRAQIAAAQVTSLADYARSLTYSPLSPLSPQQQFRQAERQFQAVAGAAAAGDWSSIAQLQGYADAYLQAARGVHGSGVGYVEAFRRVTDALERVGEMAPGQLTDAIYREETRRQTDTLREELTALRQEVRRLRAAVEQGSRAPARIAA</sequence>
<dbReference type="Proteomes" id="UP000597507">
    <property type="component" value="Unassembled WGS sequence"/>
</dbReference>
<evidence type="ECO:0000313" key="4">
    <source>
        <dbReference type="Proteomes" id="UP000597507"/>
    </source>
</evidence>
<dbReference type="PANTHER" id="PTHR34491:SF156">
    <property type="entry name" value="KINESIN MOTOR DOMAIN-CONTAINING PROTEIN"/>
    <property type="match status" value="1"/>
</dbReference>
<name>A0A8J2ZFK5_9PROT</name>
<keyword evidence="1" id="KW-0175">Coiled coil</keyword>
<evidence type="ECO:0000313" key="3">
    <source>
        <dbReference type="EMBL" id="GGG51749.1"/>
    </source>
</evidence>